<dbReference type="InterPro" id="IPR029154">
    <property type="entry name" value="HIBADH-like_NADP-bd"/>
</dbReference>
<dbReference type="PANTHER" id="PTHR22981:SF7">
    <property type="entry name" value="3-HYDROXYISOBUTYRATE DEHYDROGENASE, MITOCHONDRIAL"/>
    <property type="match status" value="1"/>
</dbReference>
<proteinExistence type="inferred from homology"/>
<gene>
    <name evidence="7" type="ORF">HDA42_006697</name>
</gene>
<dbReference type="PROSITE" id="PS00895">
    <property type="entry name" value="3_HYDROXYISOBUT_DH"/>
    <property type="match status" value="1"/>
</dbReference>
<keyword evidence="2 7" id="KW-0560">Oxidoreductase</keyword>
<dbReference type="Pfam" id="PF03446">
    <property type="entry name" value="NAD_binding_2"/>
    <property type="match status" value="1"/>
</dbReference>
<dbReference type="InterPro" id="IPR015815">
    <property type="entry name" value="HIBADH-related"/>
</dbReference>
<evidence type="ECO:0000256" key="4">
    <source>
        <dbReference type="SAM" id="MobiDB-lite"/>
    </source>
</evidence>
<dbReference type="InterPro" id="IPR006115">
    <property type="entry name" value="6PGDH_NADP-bd"/>
</dbReference>
<dbReference type="GO" id="GO:0016054">
    <property type="term" value="P:organic acid catabolic process"/>
    <property type="evidence" value="ECO:0007669"/>
    <property type="project" value="UniProtKB-ARBA"/>
</dbReference>
<dbReference type="InterPro" id="IPR002204">
    <property type="entry name" value="3-OH-isobutyrate_DH-rel_CS"/>
</dbReference>
<comment type="caution">
    <text evidence="7">The sequence shown here is derived from an EMBL/GenBank/DDBJ whole genome shotgun (WGS) entry which is preliminary data.</text>
</comment>
<evidence type="ECO:0000259" key="5">
    <source>
        <dbReference type="Pfam" id="PF03446"/>
    </source>
</evidence>
<dbReference type="EMBL" id="JACJIJ010000002">
    <property type="protein sequence ID" value="MBA9057519.1"/>
    <property type="molecule type" value="Genomic_DNA"/>
</dbReference>
<feature type="region of interest" description="Disordered" evidence="4">
    <location>
        <begin position="119"/>
        <end position="158"/>
    </location>
</feature>
<dbReference type="PIRSF" id="PIRSF000103">
    <property type="entry name" value="HIBADH"/>
    <property type="match status" value="1"/>
</dbReference>
<dbReference type="AlphaFoldDB" id="A0A7W3NVM5"/>
<dbReference type="SUPFAM" id="SSF48179">
    <property type="entry name" value="6-phosphogluconate dehydrogenase C-terminal domain-like"/>
    <property type="match status" value="1"/>
</dbReference>
<dbReference type="Gene3D" id="3.40.50.720">
    <property type="entry name" value="NAD(P)-binding Rossmann-like Domain"/>
    <property type="match status" value="1"/>
</dbReference>
<dbReference type="Proteomes" id="UP000577386">
    <property type="component" value="Unassembled WGS sequence"/>
</dbReference>
<dbReference type="GO" id="GO:0008442">
    <property type="term" value="F:3-hydroxyisobutyrate dehydrogenase activity"/>
    <property type="evidence" value="ECO:0007669"/>
    <property type="project" value="UniProtKB-EC"/>
</dbReference>
<evidence type="ECO:0000313" key="8">
    <source>
        <dbReference type="Proteomes" id="UP000577386"/>
    </source>
</evidence>
<sequence length="254" mass="26415">MSGAGGARGTVAFIGLGHMGGPMVANLVEAGHRVRGHDLVPEALAAAARAGVEPAGSAAEAVADADTVITMLPAGRHVLDLYATLLPAARPGTLFVDCSTIDVADARTAHERAVAAGPRCRTGGEDLQQHDPRRLHDRRERGVRPRRATGTVPPGPVRRRVHGSGQCWALSVNCPVPGPVPTSPADRDYRPGFAAALMAKDLKLAADAVKAGGVHAELGLRAAELYAQYAERVGAAEDFSGIVRTIREQSGERA</sequence>
<dbReference type="EC" id="1.1.1.31" evidence="7"/>
<evidence type="ECO:0000313" key="7">
    <source>
        <dbReference type="EMBL" id="MBA9057519.1"/>
    </source>
</evidence>
<comment type="similarity">
    <text evidence="1">Belongs to the HIBADH-related family.</text>
</comment>
<accession>A0A7W3NVM5</accession>
<dbReference type="SUPFAM" id="SSF51735">
    <property type="entry name" value="NAD(P)-binding Rossmann-fold domains"/>
    <property type="match status" value="1"/>
</dbReference>
<evidence type="ECO:0000256" key="2">
    <source>
        <dbReference type="ARBA" id="ARBA00023002"/>
    </source>
</evidence>
<feature type="domain" description="3-hydroxyisobutyrate dehydrogenase-like NAD-binding" evidence="6">
    <location>
        <begin position="163"/>
        <end position="245"/>
    </location>
</feature>
<dbReference type="Pfam" id="PF14833">
    <property type="entry name" value="NAD_binding_11"/>
    <property type="match status" value="1"/>
</dbReference>
<dbReference type="GO" id="GO:0051287">
    <property type="term" value="F:NAD binding"/>
    <property type="evidence" value="ECO:0007669"/>
    <property type="project" value="InterPro"/>
</dbReference>
<dbReference type="GO" id="GO:0050661">
    <property type="term" value="F:NADP binding"/>
    <property type="evidence" value="ECO:0007669"/>
    <property type="project" value="InterPro"/>
</dbReference>
<evidence type="ECO:0000259" key="6">
    <source>
        <dbReference type="Pfam" id="PF14833"/>
    </source>
</evidence>
<protein>
    <submittedName>
        <fullName evidence="7">3-hydroxyisobutyrate dehydrogenase</fullName>
        <ecNumber evidence="7">1.1.1.31</ecNumber>
    </submittedName>
</protein>
<feature type="compositionally biased region" description="Basic and acidic residues" evidence="4">
    <location>
        <begin position="122"/>
        <end position="143"/>
    </location>
</feature>
<evidence type="ECO:0000256" key="3">
    <source>
        <dbReference type="ARBA" id="ARBA00023027"/>
    </source>
</evidence>
<dbReference type="InterPro" id="IPR008927">
    <property type="entry name" value="6-PGluconate_DH-like_C_sf"/>
</dbReference>
<keyword evidence="3" id="KW-0520">NAD</keyword>
<dbReference type="InterPro" id="IPR036291">
    <property type="entry name" value="NAD(P)-bd_dom_sf"/>
</dbReference>
<feature type="domain" description="6-phosphogluconate dehydrogenase NADP-binding" evidence="5">
    <location>
        <begin position="10"/>
        <end position="117"/>
    </location>
</feature>
<dbReference type="PANTHER" id="PTHR22981">
    <property type="entry name" value="3-HYDROXYISOBUTYRATE DEHYDROGENASE-RELATED"/>
    <property type="match status" value="1"/>
</dbReference>
<dbReference type="Gene3D" id="1.10.1040.10">
    <property type="entry name" value="N-(1-d-carboxylethyl)-l-norvaline Dehydrogenase, domain 2"/>
    <property type="match status" value="1"/>
</dbReference>
<organism evidence="7 8">
    <name type="scientific">Streptomyces murinus</name>
    <dbReference type="NCBI Taxonomy" id="33900"/>
    <lineage>
        <taxon>Bacteria</taxon>
        <taxon>Bacillati</taxon>
        <taxon>Actinomycetota</taxon>
        <taxon>Actinomycetes</taxon>
        <taxon>Kitasatosporales</taxon>
        <taxon>Streptomycetaceae</taxon>
        <taxon>Streptomyces</taxon>
    </lineage>
</organism>
<keyword evidence="8" id="KW-1185">Reference proteome</keyword>
<reference evidence="7 8" key="1">
    <citation type="submission" date="2020-08" db="EMBL/GenBank/DDBJ databases">
        <title>Sequencing the genomes of 1000 actinobacteria strains.</title>
        <authorList>
            <person name="Klenk H.-P."/>
        </authorList>
    </citation>
    <scope>NUCLEOTIDE SEQUENCE [LARGE SCALE GENOMIC DNA]</scope>
    <source>
        <strain evidence="7 8">DSM 41827</strain>
    </source>
</reference>
<evidence type="ECO:0000256" key="1">
    <source>
        <dbReference type="ARBA" id="ARBA00009080"/>
    </source>
</evidence>
<dbReference type="InterPro" id="IPR013328">
    <property type="entry name" value="6PGD_dom2"/>
</dbReference>
<name>A0A7W3NVM5_STRMR</name>